<dbReference type="CDD" id="cd16281">
    <property type="entry name" value="metallo-hydrolase-like_MBL-fold"/>
    <property type="match status" value="1"/>
</dbReference>
<dbReference type="PANTHER" id="PTHR42978:SF6">
    <property type="entry name" value="QUORUM-QUENCHING LACTONASE YTNP-RELATED"/>
    <property type="match status" value="1"/>
</dbReference>
<dbReference type="Pfam" id="PF00753">
    <property type="entry name" value="Lactamase_B"/>
    <property type="match status" value="1"/>
</dbReference>
<name>A0A644YMS8_9ZZZZ</name>
<proteinExistence type="inferred from homology"/>
<dbReference type="PANTHER" id="PTHR42978">
    <property type="entry name" value="QUORUM-QUENCHING LACTONASE YTNP-RELATED-RELATED"/>
    <property type="match status" value="1"/>
</dbReference>
<evidence type="ECO:0000256" key="1">
    <source>
        <dbReference type="ARBA" id="ARBA00007749"/>
    </source>
</evidence>
<dbReference type="GO" id="GO:0046872">
    <property type="term" value="F:metal ion binding"/>
    <property type="evidence" value="ECO:0007669"/>
    <property type="project" value="UniProtKB-KW"/>
</dbReference>
<evidence type="ECO:0000259" key="5">
    <source>
        <dbReference type="SMART" id="SM00849"/>
    </source>
</evidence>
<dbReference type="SMART" id="SM00849">
    <property type="entry name" value="Lactamase_B"/>
    <property type="match status" value="1"/>
</dbReference>
<dbReference type="GO" id="GO:0016787">
    <property type="term" value="F:hydrolase activity"/>
    <property type="evidence" value="ECO:0007669"/>
    <property type="project" value="UniProtKB-KW"/>
</dbReference>
<comment type="similarity">
    <text evidence="1">Belongs to the metallo-beta-lactamase superfamily.</text>
</comment>
<dbReference type="EMBL" id="VSSQ01005447">
    <property type="protein sequence ID" value="MPM29191.1"/>
    <property type="molecule type" value="Genomic_DNA"/>
</dbReference>
<dbReference type="AlphaFoldDB" id="A0A644YMS8"/>
<evidence type="ECO:0000313" key="6">
    <source>
        <dbReference type="EMBL" id="MPM29191.1"/>
    </source>
</evidence>
<keyword evidence="3 6" id="KW-0378">Hydrolase</keyword>
<gene>
    <name evidence="6" type="primary">ytnP_6</name>
    <name evidence="6" type="ORF">SDC9_75731</name>
</gene>
<feature type="domain" description="Metallo-beta-lactamase" evidence="5">
    <location>
        <begin position="42"/>
        <end position="251"/>
    </location>
</feature>
<evidence type="ECO:0000256" key="2">
    <source>
        <dbReference type="ARBA" id="ARBA00022723"/>
    </source>
</evidence>
<sequence length="278" mass="31099">MKITPVITEVWHIDAGVAFGVIPRSIWSRFYDVGNDNLIPLTNRCLLVESADRLALIDTGFGNKRDPKYYQFKYITERTPLSAAIRNAGYEADAVTDVILTHLHDDHVGGAVEKIQDGPVKIACPNARHHVSKKQWDSAVSPNKREAAAYFRDNVDLLMQAGLINFIEKEEEIIPGISVLLRHGHTAGQMLPLIHTPTQKWLYAADFIPSISHISPVWVASVDIMPILALEEKEEFLHLAVEESIGLIFEHDYYNETAEIVKNIKGFEGIPGVSLPIE</sequence>
<protein>
    <submittedName>
        <fullName evidence="6">Putative quorum-quenching lactonase YtnP</fullName>
        <ecNumber evidence="6">3.1.1.-</ecNumber>
    </submittedName>
</protein>
<keyword evidence="2" id="KW-0479">Metal-binding</keyword>
<dbReference type="EC" id="3.1.1.-" evidence="6"/>
<accession>A0A644YMS8</accession>
<comment type="caution">
    <text evidence="6">The sequence shown here is derived from an EMBL/GenBank/DDBJ whole genome shotgun (WGS) entry which is preliminary data.</text>
</comment>
<reference evidence="6" key="1">
    <citation type="submission" date="2019-08" db="EMBL/GenBank/DDBJ databases">
        <authorList>
            <person name="Kucharzyk K."/>
            <person name="Murdoch R.W."/>
            <person name="Higgins S."/>
            <person name="Loffler F."/>
        </authorList>
    </citation>
    <scope>NUCLEOTIDE SEQUENCE</scope>
</reference>
<dbReference type="InterPro" id="IPR051013">
    <property type="entry name" value="MBL_superfamily_lactonases"/>
</dbReference>
<dbReference type="Gene3D" id="3.60.15.10">
    <property type="entry name" value="Ribonuclease Z/Hydroxyacylglutathione hydrolase-like"/>
    <property type="match status" value="1"/>
</dbReference>
<dbReference type="InterPro" id="IPR036866">
    <property type="entry name" value="RibonucZ/Hydroxyglut_hydro"/>
</dbReference>
<evidence type="ECO:0000256" key="4">
    <source>
        <dbReference type="ARBA" id="ARBA00022833"/>
    </source>
</evidence>
<keyword evidence="4" id="KW-0862">Zinc</keyword>
<dbReference type="InterPro" id="IPR001279">
    <property type="entry name" value="Metallo-B-lactamas"/>
</dbReference>
<dbReference type="SUPFAM" id="SSF56281">
    <property type="entry name" value="Metallo-hydrolase/oxidoreductase"/>
    <property type="match status" value="1"/>
</dbReference>
<organism evidence="6">
    <name type="scientific">bioreactor metagenome</name>
    <dbReference type="NCBI Taxonomy" id="1076179"/>
    <lineage>
        <taxon>unclassified sequences</taxon>
        <taxon>metagenomes</taxon>
        <taxon>ecological metagenomes</taxon>
    </lineage>
</organism>
<evidence type="ECO:0000256" key="3">
    <source>
        <dbReference type="ARBA" id="ARBA00022801"/>
    </source>
</evidence>